<name>A7ESH6_SCLS1</name>
<sequence length="77" mass="8542">MDIFTCSSPHMSMSTALGKTERLPEYASEQDLGHGGPLILRPLKADRKQAEYGIVHCEEAKSYSSHLLTRPKCSHVV</sequence>
<dbReference type="AlphaFoldDB" id="A7ESH6"/>
<dbReference type="Proteomes" id="UP000001312">
    <property type="component" value="Unassembled WGS sequence"/>
</dbReference>
<evidence type="ECO:0000313" key="1">
    <source>
        <dbReference type="EMBL" id="EDN92418.1"/>
    </source>
</evidence>
<dbReference type="RefSeq" id="XP_001590541.1">
    <property type="nucleotide sequence ID" value="XM_001590491.1"/>
</dbReference>
<evidence type="ECO:0000313" key="2">
    <source>
        <dbReference type="Proteomes" id="UP000001312"/>
    </source>
</evidence>
<gene>
    <name evidence="1" type="ORF">SS1G_08281</name>
</gene>
<dbReference type="KEGG" id="ssl:SS1G_08281"/>
<proteinExistence type="predicted"/>
<dbReference type="GeneID" id="5486530"/>
<dbReference type="InParanoid" id="A7ESH6"/>
<accession>A7ESH6</accession>
<protein>
    <submittedName>
        <fullName evidence="1">Uncharacterized protein</fullName>
    </submittedName>
</protein>
<organism evidence="1 2">
    <name type="scientific">Sclerotinia sclerotiorum (strain ATCC 18683 / 1980 / Ss-1)</name>
    <name type="common">White mold</name>
    <name type="synonym">Whetzelinia sclerotiorum</name>
    <dbReference type="NCBI Taxonomy" id="665079"/>
    <lineage>
        <taxon>Eukaryota</taxon>
        <taxon>Fungi</taxon>
        <taxon>Dikarya</taxon>
        <taxon>Ascomycota</taxon>
        <taxon>Pezizomycotina</taxon>
        <taxon>Leotiomycetes</taxon>
        <taxon>Helotiales</taxon>
        <taxon>Sclerotiniaceae</taxon>
        <taxon>Sclerotinia</taxon>
    </lineage>
</organism>
<reference evidence="2" key="1">
    <citation type="journal article" date="2011" name="PLoS Genet.">
        <title>Genomic analysis of the necrotrophic fungal pathogens Sclerotinia sclerotiorum and Botrytis cinerea.</title>
        <authorList>
            <person name="Amselem J."/>
            <person name="Cuomo C.A."/>
            <person name="van Kan J.A."/>
            <person name="Viaud M."/>
            <person name="Benito E.P."/>
            <person name="Couloux A."/>
            <person name="Coutinho P.M."/>
            <person name="de Vries R.P."/>
            <person name="Dyer P.S."/>
            <person name="Fillinger S."/>
            <person name="Fournier E."/>
            <person name="Gout L."/>
            <person name="Hahn M."/>
            <person name="Kohn L."/>
            <person name="Lapalu N."/>
            <person name="Plummer K.M."/>
            <person name="Pradier J.M."/>
            <person name="Quevillon E."/>
            <person name="Sharon A."/>
            <person name="Simon A."/>
            <person name="ten Have A."/>
            <person name="Tudzynski B."/>
            <person name="Tudzynski P."/>
            <person name="Wincker P."/>
            <person name="Andrew M."/>
            <person name="Anthouard V."/>
            <person name="Beever R.E."/>
            <person name="Beffa R."/>
            <person name="Benoit I."/>
            <person name="Bouzid O."/>
            <person name="Brault B."/>
            <person name="Chen Z."/>
            <person name="Choquer M."/>
            <person name="Collemare J."/>
            <person name="Cotton P."/>
            <person name="Danchin E.G."/>
            <person name="Da Silva C."/>
            <person name="Gautier A."/>
            <person name="Giraud C."/>
            <person name="Giraud T."/>
            <person name="Gonzalez C."/>
            <person name="Grossetete S."/>
            <person name="Guldener U."/>
            <person name="Henrissat B."/>
            <person name="Howlett B.J."/>
            <person name="Kodira C."/>
            <person name="Kretschmer M."/>
            <person name="Lappartient A."/>
            <person name="Leroch M."/>
            <person name="Levis C."/>
            <person name="Mauceli E."/>
            <person name="Neuveglise C."/>
            <person name="Oeser B."/>
            <person name="Pearson M."/>
            <person name="Poulain J."/>
            <person name="Poussereau N."/>
            <person name="Quesneville H."/>
            <person name="Rascle C."/>
            <person name="Schumacher J."/>
            <person name="Segurens B."/>
            <person name="Sexton A."/>
            <person name="Silva E."/>
            <person name="Sirven C."/>
            <person name="Soanes D.M."/>
            <person name="Talbot N.J."/>
            <person name="Templeton M."/>
            <person name="Yandava C."/>
            <person name="Yarden O."/>
            <person name="Zeng Q."/>
            <person name="Rollins J.A."/>
            <person name="Lebrun M.H."/>
            <person name="Dickman M."/>
        </authorList>
    </citation>
    <scope>NUCLEOTIDE SEQUENCE [LARGE SCALE GENOMIC DNA]</scope>
    <source>
        <strain evidence="2">ATCC 18683 / 1980 / Ss-1</strain>
    </source>
</reference>
<keyword evidence="2" id="KW-1185">Reference proteome</keyword>
<dbReference type="EMBL" id="CH476631">
    <property type="protein sequence ID" value="EDN92418.1"/>
    <property type="molecule type" value="Genomic_DNA"/>
</dbReference>
<dbReference type="HOGENOM" id="CLU_2639589_0_0_1"/>